<comment type="catalytic activity">
    <reaction evidence="10 12">
        <text>ATP + H2O = ADP + phosphate + H(+)</text>
        <dbReference type="Rhea" id="RHEA:13065"/>
        <dbReference type="ChEBI" id="CHEBI:15377"/>
        <dbReference type="ChEBI" id="CHEBI:15378"/>
        <dbReference type="ChEBI" id="CHEBI:30616"/>
        <dbReference type="ChEBI" id="CHEBI:43474"/>
        <dbReference type="ChEBI" id="CHEBI:456216"/>
        <dbReference type="EC" id="5.6.2.3"/>
    </reaction>
</comment>
<accession>A0A326TWY4</accession>
<dbReference type="Gene3D" id="1.10.860.10">
    <property type="entry name" value="DNAb Helicase, Chain A"/>
    <property type="match status" value="1"/>
</dbReference>
<evidence type="ECO:0000256" key="7">
    <source>
        <dbReference type="ARBA" id="ARBA00022840"/>
    </source>
</evidence>
<dbReference type="OrthoDB" id="9773982at2"/>
<dbReference type="InterPro" id="IPR016136">
    <property type="entry name" value="DNA_helicase_N/primase_C"/>
</dbReference>
<dbReference type="CDD" id="cd00984">
    <property type="entry name" value="DnaB_C"/>
    <property type="match status" value="1"/>
</dbReference>
<dbReference type="GO" id="GO:1990077">
    <property type="term" value="C:primosome complex"/>
    <property type="evidence" value="ECO:0007669"/>
    <property type="project" value="UniProtKB-UniRule"/>
</dbReference>
<dbReference type="InterPro" id="IPR036185">
    <property type="entry name" value="DNA_heli_DnaB-like_N_sf"/>
</dbReference>
<evidence type="ECO:0000256" key="3">
    <source>
        <dbReference type="ARBA" id="ARBA00022705"/>
    </source>
</evidence>
<sequence>MPKERLLPFNLDAERGVLGSILIDPDVLPEVVTLLKPDDFYRDAHRLIYAAILRLNAQHIQADYLTVSHELSRMQQLDAAEGQSYLVSLVNEVPTSGNVRYYAQIVASTAVQRRLIHAAADIAALAYSDLDAQKALEQAEERLFQIRSASASRSNGFIDLPDVMTDYMTRLHELAERRGQTPLTGIPSGLRDLDFLLGGFQRADLIIVGGRPSMGKTAFALTCAYRAALCNYRVAMFSLEMPRTQLAQRWMAMTAKVDMARLRSGWIEDEEWDRIYAAGVQLSRMPISINDTAAQPLVSMRADLRRLVQTHGGVDLVVVDYVGLIDPDTETAQDNEVRQLTAISRGLKHLAREFDVPVLALAQLNRQVETRQNKRPQLSDLRGSGSLEQDADVVLFLYRDAYYREREEREQQQADPESSTGTDDIAEVICAKQRNGPTGEIALCFQKTQGVFYDLDHAISGTHGSER</sequence>
<dbReference type="GO" id="GO:0005524">
    <property type="term" value="F:ATP binding"/>
    <property type="evidence" value="ECO:0007669"/>
    <property type="project" value="UniProtKB-UniRule"/>
</dbReference>
<evidence type="ECO:0000256" key="6">
    <source>
        <dbReference type="ARBA" id="ARBA00022806"/>
    </source>
</evidence>
<protein>
    <recommendedName>
        <fullName evidence="11 12">Replicative DNA helicase</fullName>
        <ecNumber evidence="11 12">5.6.2.3</ecNumber>
    </recommendedName>
</protein>
<dbReference type="Pfam" id="PF03796">
    <property type="entry name" value="DnaB_C"/>
    <property type="match status" value="1"/>
</dbReference>
<dbReference type="InterPro" id="IPR007694">
    <property type="entry name" value="DNA_helicase_DnaB-like_C"/>
</dbReference>
<evidence type="ECO:0000256" key="4">
    <source>
        <dbReference type="ARBA" id="ARBA00022741"/>
    </source>
</evidence>
<keyword evidence="4 12" id="KW-0547">Nucleotide-binding</keyword>
<dbReference type="Proteomes" id="UP000248806">
    <property type="component" value="Unassembled WGS sequence"/>
</dbReference>
<evidence type="ECO:0000256" key="10">
    <source>
        <dbReference type="ARBA" id="ARBA00048954"/>
    </source>
</evidence>
<evidence type="ECO:0000256" key="2">
    <source>
        <dbReference type="ARBA" id="ARBA00022515"/>
    </source>
</evidence>
<dbReference type="FunFam" id="1.10.860.10:FF:000001">
    <property type="entry name" value="Replicative DNA helicase"/>
    <property type="match status" value="1"/>
</dbReference>
<evidence type="ECO:0000313" key="14">
    <source>
        <dbReference type="EMBL" id="PZW20994.1"/>
    </source>
</evidence>
<keyword evidence="6 12" id="KW-0347">Helicase</keyword>
<dbReference type="SUPFAM" id="SSF52540">
    <property type="entry name" value="P-loop containing nucleoside triphosphate hydrolases"/>
    <property type="match status" value="1"/>
</dbReference>
<comment type="function">
    <text evidence="12">The main replicative DNA helicase, it participates in initiation and elongation during chromosome replication. Travels ahead of the DNA replisome, separating dsDNA into templates for DNA synthesis. A processive ATP-dependent 5'-3' DNA helicase it has DNA-dependent ATPase activity.</text>
</comment>
<dbReference type="PANTHER" id="PTHR30153:SF2">
    <property type="entry name" value="REPLICATIVE DNA HELICASE"/>
    <property type="match status" value="1"/>
</dbReference>
<dbReference type="InterPro" id="IPR027417">
    <property type="entry name" value="P-loop_NTPase"/>
</dbReference>
<dbReference type="GO" id="GO:0003677">
    <property type="term" value="F:DNA binding"/>
    <property type="evidence" value="ECO:0007669"/>
    <property type="project" value="UniProtKB-UniRule"/>
</dbReference>
<evidence type="ECO:0000259" key="13">
    <source>
        <dbReference type="PROSITE" id="PS51199"/>
    </source>
</evidence>
<dbReference type="GO" id="GO:0016887">
    <property type="term" value="F:ATP hydrolysis activity"/>
    <property type="evidence" value="ECO:0007669"/>
    <property type="project" value="RHEA"/>
</dbReference>
<evidence type="ECO:0000256" key="12">
    <source>
        <dbReference type="RuleBase" id="RU362085"/>
    </source>
</evidence>
<dbReference type="Pfam" id="PF00772">
    <property type="entry name" value="DnaB"/>
    <property type="match status" value="1"/>
</dbReference>
<keyword evidence="2 12" id="KW-0639">Primosome</keyword>
<evidence type="ECO:0000256" key="1">
    <source>
        <dbReference type="ARBA" id="ARBA00008428"/>
    </source>
</evidence>
<dbReference type="NCBIfam" id="TIGR00665">
    <property type="entry name" value="DnaB"/>
    <property type="match status" value="1"/>
</dbReference>
<dbReference type="PANTHER" id="PTHR30153">
    <property type="entry name" value="REPLICATIVE DNA HELICASE DNAB"/>
    <property type="match status" value="1"/>
</dbReference>
<dbReference type="EMBL" id="QKUF01000038">
    <property type="protein sequence ID" value="PZW20994.1"/>
    <property type="molecule type" value="Genomic_DNA"/>
</dbReference>
<comment type="similarity">
    <text evidence="1 12">Belongs to the helicase family. DnaB subfamily.</text>
</comment>
<dbReference type="GO" id="GO:0043139">
    <property type="term" value="F:5'-3' DNA helicase activity"/>
    <property type="evidence" value="ECO:0007669"/>
    <property type="project" value="UniProtKB-EC"/>
</dbReference>
<proteinExistence type="inferred from homology"/>
<keyword evidence="9" id="KW-0413">Isomerase</keyword>
<keyword evidence="3 12" id="KW-0235">DNA replication</keyword>
<comment type="caution">
    <text evidence="14">The sequence shown here is derived from an EMBL/GenBank/DDBJ whole genome shotgun (WGS) entry which is preliminary data.</text>
</comment>
<dbReference type="AlphaFoldDB" id="A0A326TWY4"/>
<evidence type="ECO:0000256" key="11">
    <source>
        <dbReference type="NCBIfam" id="TIGR00665"/>
    </source>
</evidence>
<dbReference type="Gene3D" id="3.40.50.300">
    <property type="entry name" value="P-loop containing nucleotide triphosphate hydrolases"/>
    <property type="match status" value="1"/>
</dbReference>
<dbReference type="InterPro" id="IPR007693">
    <property type="entry name" value="DNA_helicase_DnaB-like_N"/>
</dbReference>
<dbReference type="GO" id="GO:0006269">
    <property type="term" value="P:DNA replication, synthesis of primer"/>
    <property type="evidence" value="ECO:0007669"/>
    <property type="project" value="UniProtKB-UniRule"/>
</dbReference>
<dbReference type="SUPFAM" id="SSF48024">
    <property type="entry name" value="N-terminal domain of DnaB helicase"/>
    <property type="match status" value="1"/>
</dbReference>
<dbReference type="GO" id="GO:0005829">
    <property type="term" value="C:cytosol"/>
    <property type="evidence" value="ECO:0007669"/>
    <property type="project" value="TreeGrafter"/>
</dbReference>
<gene>
    <name evidence="14" type="ORF">EI42_05755</name>
</gene>
<dbReference type="PROSITE" id="PS51199">
    <property type="entry name" value="SF4_HELICASE"/>
    <property type="match status" value="1"/>
</dbReference>
<evidence type="ECO:0000256" key="9">
    <source>
        <dbReference type="ARBA" id="ARBA00023235"/>
    </source>
</evidence>
<keyword evidence="8 12" id="KW-0238">DNA-binding</keyword>
<dbReference type="RefSeq" id="WP_111325995.1">
    <property type="nucleotide sequence ID" value="NZ_BIFX01000001.1"/>
</dbReference>
<dbReference type="EC" id="5.6.2.3" evidence="11 12"/>
<keyword evidence="7 12" id="KW-0067">ATP-binding</keyword>
<dbReference type="InterPro" id="IPR007692">
    <property type="entry name" value="DNA_helicase_DnaB"/>
</dbReference>
<keyword evidence="5 12" id="KW-0378">Hydrolase</keyword>
<evidence type="ECO:0000256" key="5">
    <source>
        <dbReference type="ARBA" id="ARBA00022801"/>
    </source>
</evidence>
<feature type="domain" description="SF4 helicase" evidence="13">
    <location>
        <begin position="179"/>
        <end position="459"/>
    </location>
</feature>
<evidence type="ECO:0000256" key="8">
    <source>
        <dbReference type="ARBA" id="ARBA00023125"/>
    </source>
</evidence>
<keyword evidence="15" id="KW-1185">Reference proteome</keyword>
<reference evidence="14 15" key="1">
    <citation type="submission" date="2018-06" db="EMBL/GenBank/DDBJ databases">
        <title>Genomic Encyclopedia of Archaeal and Bacterial Type Strains, Phase II (KMG-II): from individual species to whole genera.</title>
        <authorList>
            <person name="Goeker M."/>
        </authorList>
    </citation>
    <scope>NUCLEOTIDE SEQUENCE [LARGE SCALE GENOMIC DNA]</scope>
    <source>
        <strain evidence="14 15">ATCC BAA-1881</strain>
    </source>
</reference>
<organism evidence="14 15">
    <name type="scientific">Thermosporothrix hazakensis</name>
    <dbReference type="NCBI Taxonomy" id="644383"/>
    <lineage>
        <taxon>Bacteria</taxon>
        <taxon>Bacillati</taxon>
        <taxon>Chloroflexota</taxon>
        <taxon>Ktedonobacteria</taxon>
        <taxon>Ktedonobacterales</taxon>
        <taxon>Thermosporotrichaceae</taxon>
        <taxon>Thermosporothrix</taxon>
    </lineage>
</organism>
<evidence type="ECO:0000313" key="15">
    <source>
        <dbReference type="Proteomes" id="UP000248806"/>
    </source>
</evidence>
<name>A0A326TWY4_THEHA</name>